<sequence precursor="true">MRLPQFVNRVVLVLGLAAGLLGSAFVGAFEVKEGDLKTIFYAKTDVPVVWRYTPNSEVMILDMPGLELLGRTFNRVTQLTEQQYTEAYPRVLTSQELSRYIGNAHRTFANFAAGHDLRISDLVQFFNLADRDKVELFPEEYALRDFLLQQGLIKEWRGFYQAQKPHSIILSIPQVQDRRGNEPALTSQARYAILLHELSHAEFHTNAAYNKYCRGFWASGLTESQREAFRKFLAGMRYSVENEELVINEMQAYLVFTPDAGAFSAARLGVSESSLAGMREAFVRGRPPVQLPLRVKAGELP</sequence>
<proteinExistence type="predicted"/>
<accession>C7RID6</accession>
<name>C7RID6_ACCRE</name>
<reference evidence="1" key="2">
    <citation type="submission" date="2009-09" db="EMBL/GenBank/DDBJ databases">
        <title>Complete sequence of chromosome of Candidatus Accumulibacter phosphatis clade IIA str. UW-1.</title>
        <authorList>
            <consortium name="US DOE Joint Genome Institute"/>
            <person name="Martin H.G."/>
            <person name="Ivanova N."/>
            <person name="Kunin V."/>
            <person name="Warnecke F."/>
            <person name="Barry K."/>
            <person name="He S."/>
            <person name="Salamov A."/>
            <person name="Szeto E."/>
            <person name="Dalin E."/>
            <person name="Pangilinan J.L."/>
            <person name="Lapidus A."/>
            <person name="Lowry S."/>
            <person name="Kyrpides N.C."/>
            <person name="McMahon K.D."/>
            <person name="Hugenholtz P."/>
        </authorList>
    </citation>
    <scope>NUCLEOTIDE SEQUENCE [LARGE SCALE GENOMIC DNA]</scope>
    <source>
        <strain evidence="1">UW-1</strain>
    </source>
</reference>
<dbReference type="eggNOG" id="ENOG503342D">
    <property type="taxonomic scope" value="Bacteria"/>
</dbReference>
<dbReference type="HOGENOM" id="CLU_946371_0_0_4"/>
<gene>
    <name evidence="1" type="ordered locus">CAP2UW1_0022</name>
</gene>
<organism evidence="1">
    <name type="scientific">Accumulibacter regalis</name>
    <dbReference type="NCBI Taxonomy" id="522306"/>
    <lineage>
        <taxon>Bacteria</taxon>
        <taxon>Pseudomonadati</taxon>
        <taxon>Pseudomonadota</taxon>
        <taxon>Betaproteobacteria</taxon>
        <taxon>Candidatus Accumulibacter</taxon>
    </lineage>
</organism>
<reference evidence="1" key="1">
    <citation type="submission" date="2009-08" db="EMBL/GenBank/DDBJ databases">
        <authorList>
            <consortium name="US DOE Joint Genome Institute"/>
            <person name="Lucas S."/>
            <person name="Copeland A."/>
            <person name="Lapidus A."/>
            <person name="Glavina del Rio T."/>
            <person name="Dalin E."/>
            <person name="Tice H."/>
            <person name="Bruce D."/>
            <person name="Barry K."/>
            <person name="Pitluck S."/>
            <person name="Lowry S."/>
            <person name="Larimer F."/>
            <person name="Land M."/>
            <person name="Hauser L."/>
            <person name="Kyrpides N."/>
            <person name="Ivanova N."/>
            <person name="McMahon K.D."/>
            <person name="Hugenholtz P."/>
        </authorList>
    </citation>
    <scope>NUCLEOTIDE SEQUENCE</scope>
    <source>
        <strain evidence="1">UW-1</strain>
    </source>
</reference>
<protein>
    <submittedName>
        <fullName evidence="1">Uncharacterized protein</fullName>
    </submittedName>
</protein>
<dbReference type="KEGG" id="app:CAP2UW1_0022"/>
<dbReference type="STRING" id="522306.CAP2UW1_0022"/>
<dbReference type="AlphaFoldDB" id="C7RID6"/>
<evidence type="ECO:0000313" key="1">
    <source>
        <dbReference type="EMBL" id="ACV33396.1"/>
    </source>
</evidence>
<dbReference type="EMBL" id="CP001715">
    <property type="protein sequence ID" value="ACV33396.1"/>
    <property type="molecule type" value="Genomic_DNA"/>
</dbReference>